<keyword evidence="3" id="KW-0678">Repressor</keyword>
<dbReference type="SUPFAM" id="SSF46955">
    <property type="entry name" value="Putative DNA-binding domain"/>
    <property type="match status" value="1"/>
</dbReference>
<evidence type="ECO:0000313" key="13">
    <source>
        <dbReference type="EMBL" id="VVH85064.1"/>
    </source>
</evidence>
<evidence type="ECO:0000256" key="4">
    <source>
        <dbReference type="ARBA" id="ARBA00022723"/>
    </source>
</evidence>
<keyword evidence="6" id="KW-0805">Transcription regulation</keyword>
<dbReference type="PRINTS" id="PR00040">
    <property type="entry name" value="HTHMERR"/>
</dbReference>
<evidence type="ECO:0000256" key="10">
    <source>
        <dbReference type="ARBA" id="ARBA00024874"/>
    </source>
</evidence>
<dbReference type="InterPro" id="IPR047057">
    <property type="entry name" value="MerR_fam"/>
</dbReference>
<feature type="region of interest" description="Disordered" evidence="11">
    <location>
        <begin position="95"/>
        <end position="116"/>
    </location>
</feature>
<dbReference type="GO" id="GO:0046689">
    <property type="term" value="P:response to mercury ion"/>
    <property type="evidence" value="ECO:0007669"/>
    <property type="project" value="UniProtKB-KW"/>
</dbReference>
<dbReference type="SMART" id="SM00422">
    <property type="entry name" value="HTH_MERR"/>
    <property type="match status" value="1"/>
</dbReference>
<evidence type="ECO:0000256" key="7">
    <source>
        <dbReference type="ARBA" id="ARBA00023125"/>
    </source>
</evidence>
<dbReference type="GO" id="GO:0003700">
    <property type="term" value="F:DNA-binding transcription factor activity"/>
    <property type="evidence" value="ECO:0007669"/>
    <property type="project" value="InterPro"/>
</dbReference>
<dbReference type="AlphaFoldDB" id="A0A5E5RCL5"/>
<protein>
    <recommendedName>
        <fullName evidence="1">Mercuric resistance operon regulatory protein</fullName>
    </recommendedName>
</protein>
<evidence type="ECO:0000256" key="11">
    <source>
        <dbReference type="SAM" id="MobiDB-lite"/>
    </source>
</evidence>
<feature type="domain" description="HTH merR-type" evidence="12">
    <location>
        <begin position="182"/>
        <end position="250"/>
    </location>
</feature>
<dbReference type="InterPro" id="IPR011794">
    <property type="entry name" value="MerR"/>
</dbReference>
<organism evidence="13">
    <name type="scientific">Pseudomonas aeruginosa</name>
    <dbReference type="NCBI Taxonomy" id="287"/>
    <lineage>
        <taxon>Bacteria</taxon>
        <taxon>Pseudomonadati</taxon>
        <taxon>Pseudomonadota</taxon>
        <taxon>Gammaproteobacteria</taxon>
        <taxon>Pseudomonadales</taxon>
        <taxon>Pseudomonadaceae</taxon>
        <taxon>Pseudomonas</taxon>
    </lineage>
</organism>
<evidence type="ECO:0000256" key="8">
    <source>
        <dbReference type="ARBA" id="ARBA00023159"/>
    </source>
</evidence>
<comment type="function">
    <text evidence="10">Mediates the mercuric-dependent induction of mercury resistance operon. In the absence of mercury MerR represses transcription by binding tightly to the mer operator region; when mercury is present the dimeric complex binds a single ion and becomes a potent transcriptional activator, while remaining bound to the mer site.</text>
</comment>
<dbReference type="EMBL" id="LR700248">
    <property type="protein sequence ID" value="VVH85064.1"/>
    <property type="molecule type" value="Genomic_DNA"/>
</dbReference>
<dbReference type="PROSITE" id="PS50937">
    <property type="entry name" value="HTH_MERR_2"/>
    <property type="match status" value="1"/>
</dbReference>
<evidence type="ECO:0000256" key="3">
    <source>
        <dbReference type="ARBA" id="ARBA00022491"/>
    </source>
</evidence>
<reference evidence="13" key="1">
    <citation type="submission" date="2019-09" db="EMBL/GenBank/DDBJ databases">
        <authorList>
            <person name="Gross C."/>
            <person name="Bohn E."/>
        </authorList>
    </citation>
    <scope>NUCLEOTIDE SEQUENCE</scope>
    <source>
        <strain evidence="13">ID40</strain>
    </source>
</reference>
<evidence type="ECO:0000256" key="6">
    <source>
        <dbReference type="ARBA" id="ARBA00023015"/>
    </source>
</evidence>
<dbReference type="GO" id="GO:0045340">
    <property type="term" value="F:mercury ion binding"/>
    <property type="evidence" value="ECO:0007669"/>
    <property type="project" value="InterPro"/>
</dbReference>
<evidence type="ECO:0000256" key="5">
    <source>
        <dbReference type="ARBA" id="ARBA00022914"/>
    </source>
</evidence>
<dbReference type="CDD" id="cd04783">
    <property type="entry name" value="HTH_MerR1"/>
    <property type="match status" value="1"/>
</dbReference>
<keyword evidence="4" id="KW-0479">Metal-binding</keyword>
<dbReference type="PANTHER" id="PTHR30204">
    <property type="entry name" value="REDOX-CYCLING DRUG-SENSING TRANSCRIPTIONAL ACTIVATOR SOXR"/>
    <property type="match status" value="1"/>
</dbReference>
<dbReference type="InterPro" id="IPR000551">
    <property type="entry name" value="MerR-type_HTH_dom"/>
</dbReference>
<keyword evidence="9" id="KW-0804">Transcription</keyword>
<name>A0A5E5RCL5_PSEAI</name>
<evidence type="ECO:0000256" key="9">
    <source>
        <dbReference type="ARBA" id="ARBA00023163"/>
    </source>
</evidence>
<accession>A0A5E5RCL5</accession>
<keyword evidence="8" id="KW-0010">Activator</keyword>
<dbReference type="PANTHER" id="PTHR30204:SF69">
    <property type="entry name" value="MERR-FAMILY TRANSCRIPTIONAL REGULATOR"/>
    <property type="match status" value="1"/>
</dbReference>
<dbReference type="Pfam" id="PF13411">
    <property type="entry name" value="MerR_1"/>
    <property type="match status" value="1"/>
</dbReference>
<evidence type="ECO:0000256" key="1">
    <source>
        <dbReference type="ARBA" id="ARBA00017146"/>
    </source>
</evidence>
<gene>
    <name evidence="13" type="primary">merR</name>
    <name evidence="13" type="ORF">TUEID40_06285</name>
</gene>
<feature type="compositionally biased region" description="Basic and acidic residues" evidence="11">
    <location>
        <begin position="100"/>
        <end position="114"/>
    </location>
</feature>
<keyword evidence="2" id="KW-0475">Mercuric resistance</keyword>
<keyword evidence="7" id="KW-0238">DNA-binding</keyword>
<keyword evidence="5" id="KW-0476">Mercury</keyword>
<sequence length="314" mass="35209">MTPRWDGSQSQRRSQQLVSIGGRRQTDEVEREGWCFLNGGLVDVAAELQARGLRRVMGTFFVLTMEAFMISMPGRWDMLISDSMPMLLRRLQKAGIGHPGPERKQPYPEHHPRDGANPAVVEKCAHVRPICPLTLVILGPNELRDIDLDQMDAGVNYAVLRYSLLVMNKTVDPSMKEGPGDWMTVGRLAKVAGVGVETIRYYQGRGLLPIPKTAGSFRRYPASMIQRIGFIKRAQSLGFSLDEVKSLLDLEDGRNRRAIQTVTRRRLDQIDEKVGDLERMRGALRDMLVRCEETGEALPCPIIAALMTPLTPSE</sequence>
<evidence type="ECO:0000256" key="2">
    <source>
        <dbReference type="ARBA" id="ARBA00022466"/>
    </source>
</evidence>
<dbReference type="GO" id="GO:0003677">
    <property type="term" value="F:DNA binding"/>
    <property type="evidence" value="ECO:0007669"/>
    <property type="project" value="UniProtKB-KW"/>
</dbReference>
<dbReference type="Gene3D" id="1.10.1660.10">
    <property type="match status" value="1"/>
</dbReference>
<feature type="region of interest" description="Disordered" evidence="11">
    <location>
        <begin position="1"/>
        <end position="24"/>
    </location>
</feature>
<evidence type="ECO:0000259" key="12">
    <source>
        <dbReference type="PROSITE" id="PS50937"/>
    </source>
</evidence>
<dbReference type="InterPro" id="IPR009061">
    <property type="entry name" value="DNA-bd_dom_put_sf"/>
</dbReference>
<proteinExistence type="predicted"/>